<dbReference type="Proteomes" id="UP001175227">
    <property type="component" value="Unassembled WGS sequence"/>
</dbReference>
<feature type="non-terminal residue" evidence="2">
    <location>
        <position position="337"/>
    </location>
</feature>
<dbReference type="EMBL" id="JAUEPR010000018">
    <property type="protein sequence ID" value="KAK0477111.1"/>
    <property type="molecule type" value="Genomic_DNA"/>
</dbReference>
<evidence type="ECO:0000313" key="2">
    <source>
        <dbReference type="EMBL" id="KAK0477111.1"/>
    </source>
</evidence>
<gene>
    <name evidence="2" type="ORF">IW261DRAFT_1635745</name>
</gene>
<proteinExistence type="predicted"/>
<keyword evidence="3" id="KW-1185">Reference proteome</keyword>
<feature type="transmembrane region" description="Helical" evidence="1">
    <location>
        <begin position="43"/>
        <end position="66"/>
    </location>
</feature>
<dbReference type="AlphaFoldDB" id="A0AA39P4E9"/>
<sequence>VIIFSLSISLVVVLLYSLLKPVSDLISDAGHGFRTALTTTGSGIALFFTSTWGNFALCAGSTFFYIKCEYFHACPSTPSHLPFYNEDSEILYNRTVSMAALLNLKAEDAVHIKLYLTNISNGLVFEAVALPAKVCLELAEHFKCERNELRKLISLLRFVNEVGYDSLKTFKEQLVPLKKTIKHMWYWPSSSSYEAIRTQMKKFCDTVDDTLSQLHEKVQGSSSLLKSINDDLERLNKYLSDTSDTLPGLKSIFRPYLSVLGLSRTLDHNIAKLKAFVLQVGLTTNDLDALGNVLQKMAHSSSKLRNFLATAINTTAEDDLNLLAVLDKFKEYQSLLV</sequence>
<protein>
    <submittedName>
        <fullName evidence="2">Uncharacterized protein</fullName>
    </submittedName>
</protein>
<evidence type="ECO:0000313" key="3">
    <source>
        <dbReference type="Proteomes" id="UP001175227"/>
    </source>
</evidence>
<keyword evidence="1" id="KW-0812">Transmembrane</keyword>
<name>A0AA39P4E9_9AGAR</name>
<accession>A0AA39P4E9</accession>
<evidence type="ECO:0000256" key="1">
    <source>
        <dbReference type="SAM" id="Phobius"/>
    </source>
</evidence>
<keyword evidence="1" id="KW-0472">Membrane</keyword>
<reference evidence="2" key="1">
    <citation type="submission" date="2023-06" db="EMBL/GenBank/DDBJ databases">
        <authorList>
            <consortium name="Lawrence Berkeley National Laboratory"/>
            <person name="Ahrendt S."/>
            <person name="Sahu N."/>
            <person name="Indic B."/>
            <person name="Wong-Bajracharya J."/>
            <person name="Merenyi Z."/>
            <person name="Ke H.-M."/>
            <person name="Monk M."/>
            <person name="Kocsube S."/>
            <person name="Drula E."/>
            <person name="Lipzen A."/>
            <person name="Balint B."/>
            <person name="Henrissat B."/>
            <person name="Andreopoulos B."/>
            <person name="Martin F.M."/>
            <person name="Harder C.B."/>
            <person name="Rigling D."/>
            <person name="Ford K.L."/>
            <person name="Foster G.D."/>
            <person name="Pangilinan J."/>
            <person name="Papanicolaou A."/>
            <person name="Barry K."/>
            <person name="LaButti K."/>
            <person name="Viragh M."/>
            <person name="Koriabine M."/>
            <person name="Yan M."/>
            <person name="Riley R."/>
            <person name="Champramary S."/>
            <person name="Plett K.L."/>
            <person name="Tsai I.J."/>
            <person name="Slot J."/>
            <person name="Sipos G."/>
            <person name="Plett J."/>
            <person name="Nagy L.G."/>
            <person name="Grigoriev I.V."/>
        </authorList>
    </citation>
    <scope>NUCLEOTIDE SEQUENCE</scope>
    <source>
        <strain evidence="2">ICMP 16352</strain>
    </source>
</reference>
<organism evidence="2 3">
    <name type="scientific">Armillaria novae-zelandiae</name>
    <dbReference type="NCBI Taxonomy" id="153914"/>
    <lineage>
        <taxon>Eukaryota</taxon>
        <taxon>Fungi</taxon>
        <taxon>Dikarya</taxon>
        <taxon>Basidiomycota</taxon>
        <taxon>Agaricomycotina</taxon>
        <taxon>Agaricomycetes</taxon>
        <taxon>Agaricomycetidae</taxon>
        <taxon>Agaricales</taxon>
        <taxon>Marasmiineae</taxon>
        <taxon>Physalacriaceae</taxon>
        <taxon>Armillaria</taxon>
    </lineage>
</organism>
<comment type="caution">
    <text evidence="2">The sequence shown here is derived from an EMBL/GenBank/DDBJ whole genome shotgun (WGS) entry which is preliminary data.</text>
</comment>
<keyword evidence="1" id="KW-1133">Transmembrane helix</keyword>